<dbReference type="SUPFAM" id="SSF46689">
    <property type="entry name" value="Homeodomain-like"/>
    <property type="match status" value="1"/>
</dbReference>
<protein>
    <submittedName>
        <fullName evidence="1">CD3324 family protein</fullName>
    </submittedName>
</protein>
<dbReference type="InterPro" id="IPR009057">
    <property type="entry name" value="Homeodomain-like_sf"/>
</dbReference>
<dbReference type="InterPro" id="IPR052411">
    <property type="entry name" value="c-mor_Regulatory_Protein"/>
</dbReference>
<dbReference type="Proteomes" id="UP001236652">
    <property type="component" value="Chromosome"/>
</dbReference>
<reference evidence="1 2" key="1">
    <citation type="submission" date="2023-05" db="EMBL/GenBank/DDBJ databases">
        <title>Comparative genomics reveals the evidence of polycyclic aromatic hydrocarbons degradation in moderately halophilic genus Pontibacillus.</title>
        <authorList>
            <person name="Yang H."/>
            <person name="Qian Z."/>
        </authorList>
    </citation>
    <scope>NUCLEOTIDE SEQUENCE [LARGE SCALE GENOMIC DNA]</scope>
    <source>
        <strain evidence="2">HN14</strain>
    </source>
</reference>
<dbReference type="PANTHER" id="PTHR37812">
    <property type="entry name" value="MU-LIKE PROPHAGE FLUMU PROTEIN C"/>
    <property type="match status" value="1"/>
</dbReference>
<proteinExistence type="predicted"/>
<evidence type="ECO:0000313" key="2">
    <source>
        <dbReference type="Proteomes" id="UP001236652"/>
    </source>
</evidence>
<keyword evidence="2" id="KW-1185">Reference proteome</keyword>
<evidence type="ECO:0000313" key="1">
    <source>
        <dbReference type="EMBL" id="WIF96758.1"/>
    </source>
</evidence>
<dbReference type="InterPro" id="IPR049739">
    <property type="entry name" value="YraL-like"/>
</dbReference>
<dbReference type="RefSeq" id="WP_231417024.1">
    <property type="nucleotide sequence ID" value="NZ_CP126446.1"/>
</dbReference>
<accession>A0ABY8UTW7</accession>
<gene>
    <name evidence="1" type="ORF">QNI29_13475</name>
</gene>
<organism evidence="1 2">
    <name type="scientific">Pontibacillus chungwhensis</name>
    <dbReference type="NCBI Taxonomy" id="265426"/>
    <lineage>
        <taxon>Bacteria</taxon>
        <taxon>Bacillati</taxon>
        <taxon>Bacillota</taxon>
        <taxon>Bacilli</taxon>
        <taxon>Bacillales</taxon>
        <taxon>Bacillaceae</taxon>
        <taxon>Pontibacillus</taxon>
    </lineage>
</organism>
<dbReference type="PANTHER" id="PTHR37812:SF1">
    <property type="entry name" value="MU-LIKE PROPHAGE FLUMU PROTEIN C"/>
    <property type="match status" value="1"/>
</dbReference>
<sequence length="93" mass="10918">MKYVNATNVLPEELVMELQKYIQGETLYIPKEKKAHRKWGANSGARERIEKRNERMKEAFLDGASIEELASCFFLSQETVKKIVYKKKDDLYT</sequence>
<dbReference type="NCBIfam" id="NF040785">
    <property type="entry name" value="CD3324_fam"/>
    <property type="match status" value="1"/>
</dbReference>
<name>A0ABY8UTW7_9BACI</name>
<dbReference type="EMBL" id="CP126446">
    <property type="protein sequence ID" value="WIF96758.1"/>
    <property type="molecule type" value="Genomic_DNA"/>
</dbReference>